<feature type="region of interest" description="Disordered" evidence="1">
    <location>
        <begin position="1"/>
        <end position="103"/>
    </location>
</feature>
<protein>
    <submittedName>
        <fullName evidence="2">Uncharacterized protein</fullName>
    </submittedName>
</protein>
<proteinExistence type="predicted"/>
<evidence type="ECO:0000313" key="2">
    <source>
        <dbReference type="EMBL" id="GAF68721.1"/>
    </source>
</evidence>
<reference evidence="2" key="1">
    <citation type="journal article" date="2014" name="Front. Microbiol.">
        <title>High frequency of phylogenetically diverse reductive dehalogenase-homologous genes in deep subseafloor sedimentary metagenomes.</title>
        <authorList>
            <person name="Kawai M."/>
            <person name="Futagami T."/>
            <person name="Toyoda A."/>
            <person name="Takaki Y."/>
            <person name="Nishi S."/>
            <person name="Hori S."/>
            <person name="Arai W."/>
            <person name="Tsubouchi T."/>
            <person name="Morono Y."/>
            <person name="Uchiyama I."/>
            <person name="Ito T."/>
            <person name="Fujiyama A."/>
            <person name="Inagaki F."/>
            <person name="Takami H."/>
        </authorList>
    </citation>
    <scope>NUCLEOTIDE SEQUENCE</scope>
    <source>
        <strain evidence="2">Expedition CK06-06</strain>
    </source>
</reference>
<accession>X0S0D5</accession>
<gene>
    <name evidence="2" type="ORF">S01H1_04782</name>
</gene>
<feature type="compositionally biased region" description="Basic and acidic residues" evidence="1">
    <location>
        <begin position="41"/>
        <end position="65"/>
    </location>
</feature>
<sequence>MDPGQNSVEEEITSQDPVSTVVDENNPEESQGDPQGQEGDPQDRNWKELRKKTDEAEKEAREANEKLNLQKQFIESLLAQNQQQQQQTPPPKEEVDELVHISPEEYLTVEQSDKRSRTIARDEFNRLEVDRKAKEAKVLEGQFKKRLKAEYSDFDDIVNSETIAILEQKEPELATTIADLKDPYKMGLQTYKFIKSLNIAGSSDGRRHAKEVVDKIDKNEKTVQSPQAFNKRPMAKAFSVDDMTEEQKKSLYEETLMYARRSPGY</sequence>
<name>X0S0D5_9ZZZZ</name>
<dbReference type="EMBL" id="BARS01002508">
    <property type="protein sequence ID" value="GAF68721.1"/>
    <property type="molecule type" value="Genomic_DNA"/>
</dbReference>
<feature type="compositionally biased region" description="Basic and acidic residues" evidence="1">
    <location>
        <begin position="91"/>
        <end position="103"/>
    </location>
</feature>
<organism evidence="2">
    <name type="scientific">marine sediment metagenome</name>
    <dbReference type="NCBI Taxonomy" id="412755"/>
    <lineage>
        <taxon>unclassified sequences</taxon>
        <taxon>metagenomes</taxon>
        <taxon>ecological metagenomes</taxon>
    </lineage>
</organism>
<dbReference type="AlphaFoldDB" id="X0S0D5"/>
<comment type="caution">
    <text evidence="2">The sequence shown here is derived from an EMBL/GenBank/DDBJ whole genome shotgun (WGS) entry which is preliminary data.</text>
</comment>
<evidence type="ECO:0000256" key="1">
    <source>
        <dbReference type="SAM" id="MobiDB-lite"/>
    </source>
</evidence>